<dbReference type="RefSeq" id="XP_022088032.1">
    <property type="nucleotide sequence ID" value="XM_022232340.1"/>
</dbReference>
<keyword evidence="6 8" id="KW-1133">Transmembrane helix</keyword>
<evidence type="ECO:0000256" key="5">
    <source>
        <dbReference type="ARBA" id="ARBA00022824"/>
    </source>
</evidence>
<dbReference type="OrthoDB" id="44756at2759"/>
<comment type="subunit">
    <text evidence="3">Component of the ER membrane protein complex (EMC).</text>
</comment>
<dbReference type="AlphaFoldDB" id="A0A8B7Y660"/>
<gene>
    <name evidence="11" type="primary">LOC110977852</name>
</gene>
<comment type="function">
    <text evidence="8">Part of the endoplasmic reticulum membrane protein complex (EMC) that enables the energy-independent insertion into endoplasmic reticulum membranes of newly synthesized membrane proteins. May be involved in Mg(2+) transport.</text>
</comment>
<evidence type="ECO:0000313" key="11">
    <source>
        <dbReference type="RefSeq" id="XP_022088032.1"/>
    </source>
</evidence>
<keyword evidence="8" id="KW-0967">Endosome</keyword>
<evidence type="ECO:0000313" key="10">
    <source>
        <dbReference type="Proteomes" id="UP000694845"/>
    </source>
</evidence>
<feature type="transmembrane region" description="Helical" evidence="8">
    <location>
        <begin position="40"/>
        <end position="60"/>
    </location>
</feature>
<evidence type="ECO:0000256" key="8">
    <source>
        <dbReference type="RuleBase" id="RU367002"/>
    </source>
</evidence>
<keyword evidence="5 8" id="KW-0256">Endoplasmic reticulum</keyword>
<feature type="signal peptide" evidence="9">
    <location>
        <begin position="1"/>
        <end position="19"/>
    </location>
</feature>
<feature type="chain" id="PRO_5034427765" description="Membrane magnesium transporter" evidence="9">
    <location>
        <begin position="20"/>
        <end position="121"/>
    </location>
</feature>
<dbReference type="OMA" id="HRGRVMF"/>
<accession>A0A8B7Y660</accession>
<comment type="similarity">
    <text evidence="2 8">Belongs to the membrane magnesium transporter (TC 1.A.67) family.</text>
</comment>
<sequence>MASFSSFILAVGFLGLAHAGYSAAQHRTYLRLTEQEFTRLPIDIVSQCLVSLLITIYGVLNIAGQFRGIKAMADMEKKSFDTVGNRPSFLMFRHRGQAMFGLNPSVSPPSNKTVETLEPAT</sequence>
<dbReference type="GO" id="GO:0022890">
    <property type="term" value="F:inorganic cation transmembrane transporter activity"/>
    <property type="evidence" value="ECO:0007669"/>
    <property type="project" value="TreeGrafter"/>
</dbReference>
<evidence type="ECO:0000256" key="7">
    <source>
        <dbReference type="ARBA" id="ARBA00023136"/>
    </source>
</evidence>
<proteinExistence type="inferred from homology"/>
<keyword evidence="4 8" id="KW-0812">Transmembrane</keyword>
<evidence type="ECO:0000256" key="4">
    <source>
        <dbReference type="ARBA" id="ARBA00022692"/>
    </source>
</evidence>
<name>A0A8B7Y660_ACAPL</name>
<protein>
    <recommendedName>
        <fullName evidence="8">Membrane magnesium transporter</fullName>
    </recommendedName>
</protein>
<dbReference type="GO" id="GO:0005886">
    <property type="term" value="C:plasma membrane"/>
    <property type="evidence" value="ECO:0007669"/>
    <property type="project" value="TreeGrafter"/>
</dbReference>
<dbReference type="InterPro" id="IPR018937">
    <property type="entry name" value="MMgT"/>
</dbReference>
<keyword evidence="8" id="KW-0460">Magnesium</keyword>
<evidence type="ECO:0000256" key="9">
    <source>
        <dbReference type="SAM" id="SignalP"/>
    </source>
</evidence>
<comment type="subcellular location">
    <subcellularLocation>
        <location evidence="1">Endoplasmic reticulum membrane</location>
        <topology evidence="1">Multi-pass membrane protein</topology>
    </subcellularLocation>
    <subcellularLocation>
        <location evidence="8">Golgi apparatus membrane</location>
        <topology evidence="8">Multi-pass membrane protein</topology>
    </subcellularLocation>
    <subcellularLocation>
        <location evidence="8">Early endosome membrane</location>
        <topology evidence="8">Multi-pass membrane protein</topology>
    </subcellularLocation>
</comment>
<dbReference type="GO" id="GO:0072546">
    <property type="term" value="C:EMC complex"/>
    <property type="evidence" value="ECO:0007669"/>
    <property type="project" value="UniProtKB-UniRule"/>
</dbReference>
<dbReference type="KEGG" id="aplc:110977852"/>
<dbReference type="Pfam" id="PF10270">
    <property type="entry name" value="MMgT"/>
    <property type="match status" value="1"/>
</dbReference>
<dbReference type="PANTHER" id="PTHR21181">
    <property type="match status" value="1"/>
</dbReference>
<keyword evidence="8" id="KW-0813">Transport</keyword>
<keyword evidence="9" id="KW-0732">Signal</keyword>
<dbReference type="GO" id="GO:0031901">
    <property type="term" value="C:early endosome membrane"/>
    <property type="evidence" value="ECO:0007669"/>
    <property type="project" value="UniProtKB-SubCell"/>
</dbReference>
<keyword evidence="10" id="KW-1185">Reference proteome</keyword>
<evidence type="ECO:0000256" key="3">
    <source>
        <dbReference type="ARBA" id="ARBA00011276"/>
    </source>
</evidence>
<organism evidence="10 11">
    <name type="scientific">Acanthaster planci</name>
    <name type="common">Crown-of-thorns starfish</name>
    <dbReference type="NCBI Taxonomy" id="133434"/>
    <lineage>
        <taxon>Eukaryota</taxon>
        <taxon>Metazoa</taxon>
        <taxon>Echinodermata</taxon>
        <taxon>Eleutherozoa</taxon>
        <taxon>Asterozoa</taxon>
        <taxon>Asteroidea</taxon>
        <taxon>Valvatacea</taxon>
        <taxon>Valvatida</taxon>
        <taxon>Acanthasteridae</taxon>
        <taxon>Acanthaster</taxon>
    </lineage>
</organism>
<dbReference type="Proteomes" id="UP000694845">
    <property type="component" value="Unplaced"/>
</dbReference>
<dbReference type="PANTHER" id="PTHR21181:SF7">
    <property type="entry name" value="ER MEMBRANE PROTEIN COMPLEX SUBUNIT 5"/>
    <property type="match status" value="1"/>
</dbReference>
<evidence type="ECO:0000256" key="6">
    <source>
        <dbReference type="ARBA" id="ARBA00022989"/>
    </source>
</evidence>
<evidence type="ECO:0000256" key="2">
    <source>
        <dbReference type="ARBA" id="ARBA00006109"/>
    </source>
</evidence>
<dbReference type="GO" id="GO:0000139">
    <property type="term" value="C:Golgi membrane"/>
    <property type="evidence" value="ECO:0007669"/>
    <property type="project" value="UniProtKB-SubCell"/>
</dbReference>
<keyword evidence="8" id="KW-0333">Golgi apparatus</keyword>
<comment type="caution">
    <text evidence="8">Lacks conserved residue(s) required for the propagation of feature annotation.</text>
</comment>
<reference evidence="11" key="1">
    <citation type="submission" date="2025-08" db="UniProtKB">
        <authorList>
            <consortium name="RefSeq"/>
        </authorList>
    </citation>
    <scope>IDENTIFICATION</scope>
</reference>
<dbReference type="GeneID" id="110977852"/>
<keyword evidence="7 8" id="KW-0472">Membrane</keyword>
<evidence type="ECO:0000256" key="1">
    <source>
        <dbReference type="ARBA" id="ARBA00004477"/>
    </source>
</evidence>